<dbReference type="PANTHER" id="PTHR42718:SF9">
    <property type="entry name" value="MAJOR FACILITATOR SUPERFAMILY MULTIDRUG TRANSPORTER MFSC"/>
    <property type="match status" value="1"/>
</dbReference>
<feature type="transmembrane region" description="Helical" evidence="8">
    <location>
        <begin position="265"/>
        <end position="287"/>
    </location>
</feature>
<dbReference type="PANTHER" id="PTHR42718">
    <property type="entry name" value="MAJOR FACILITATOR SUPERFAMILY MULTIDRUG TRANSPORTER MFSC"/>
    <property type="match status" value="1"/>
</dbReference>
<dbReference type="GO" id="GO:0022857">
    <property type="term" value="F:transmembrane transporter activity"/>
    <property type="evidence" value="ECO:0007669"/>
    <property type="project" value="InterPro"/>
</dbReference>
<protein>
    <submittedName>
        <fullName evidence="10">Multidrug resistance protein Stp</fullName>
    </submittedName>
</protein>
<comment type="similarity">
    <text evidence="2">Belongs to the major facilitator superfamily. EmrB family.</text>
</comment>
<comment type="subcellular location">
    <subcellularLocation>
        <location evidence="1">Cell membrane</location>
        <topology evidence="1">Multi-pass membrane protein</topology>
    </subcellularLocation>
</comment>
<dbReference type="PRINTS" id="PR01036">
    <property type="entry name" value="TCRTETB"/>
</dbReference>
<dbReference type="AlphaFoldDB" id="A0A6S7DHJ8"/>
<dbReference type="SUPFAM" id="SSF103473">
    <property type="entry name" value="MFS general substrate transporter"/>
    <property type="match status" value="2"/>
</dbReference>
<dbReference type="InterPro" id="IPR011701">
    <property type="entry name" value="MFS"/>
</dbReference>
<dbReference type="InterPro" id="IPR004638">
    <property type="entry name" value="EmrB-like"/>
</dbReference>
<feature type="transmembrane region" description="Helical" evidence="8">
    <location>
        <begin position="137"/>
        <end position="158"/>
    </location>
</feature>
<dbReference type="PROSITE" id="PS50850">
    <property type="entry name" value="MFS"/>
    <property type="match status" value="1"/>
</dbReference>
<dbReference type="RefSeq" id="WP_175140568.1">
    <property type="nucleotide sequence ID" value="NZ_CADIKZ010000004.1"/>
</dbReference>
<dbReference type="NCBIfam" id="TIGR00711">
    <property type="entry name" value="efflux_EmrB"/>
    <property type="match status" value="1"/>
</dbReference>
<gene>
    <name evidence="10" type="primary">stp_4</name>
    <name evidence="10" type="ORF">LMG26788_01731</name>
</gene>
<dbReference type="Gene3D" id="1.20.1250.20">
    <property type="entry name" value="MFS general substrate transporter like domains"/>
    <property type="match status" value="1"/>
</dbReference>
<feature type="transmembrane region" description="Helical" evidence="8">
    <location>
        <begin position="329"/>
        <end position="347"/>
    </location>
</feature>
<feature type="transmembrane region" description="Helical" evidence="8">
    <location>
        <begin position="465"/>
        <end position="486"/>
    </location>
</feature>
<feature type="transmembrane region" description="Helical" evidence="8">
    <location>
        <begin position="164"/>
        <end position="182"/>
    </location>
</feature>
<keyword evidence="5 8" id="KW-0812">Transmembrane</keyword>
<keyword evidence="6 8" id="KW-1133">Transmembrane helix</keyword>
<feature type="transmembrane region" description="Helical" evidence="8">
    <location>
        <begin position="400"/>
        <end position="418"/>
    </location>
</feature>
<dbReference type="InterPro" id="IPR020846">
    <property type="entry name" value="MFS_dom"/>
</dbReference>
<name>A0A6S7DHJ8_9BURK</name>
<feature type="transmembrane region" description="Helical" evidence="8">
    <location>
        <begin position="353"/>
        <end position="379"/>
    </location>
</feature>
<feature type="transmembrane region" description="Helical" evidence="8">
    <location>
        <begin position="194"/>
        <end position="215"/>
    </location>
</feature>
<accession>A0A6S7DHJ8</accession>
<evidence type="ECO:0000256" key="6">
    <source>
        <dbReference type="ARBA" id="ARBA00022989"/>
    </source>
</evidence>
<keyword evidence="7 8" id="KW-0472">Membrane</keyword>
<dbReference type="Proteomes" id="UP000494203">
    <property type="component" value="Unassembled WGS sequence"/>
</dbReference>
<feature type="domain" description="Major facilitator superfamily (MFS) profile" evidence="9">
    <location>
        <begin position="9"/>
        <end position="491"/>
    </location>
</feature>
<feature type="transmembrane region" description="Helical" evidence="8">
    <location>
        <begin position="76"/>
        <end position="98"/>
    </location>
</feature>
<evidence type="ECO:0000256" key="8">
    <source>
        <dbReference type="SAM" id="Phobius"/>
    </source>
</evidence>
<dbReference type="EMBL" id="CADIKZ010000004">
    <property type="protein sequence ID" value="CAB3850451.1"/>
    <property type="molecule type" value="Genomic_DNA"/>
</dbReference>
<dbReference type="GO" id="GO:0005886">
    <property type="term" value="C:plasma membrane"/>
    <property type="evidence" value="ECO:0007669"/>
    <property type="project" value="UniProtKB-SubCell"/>
</dbReference>
<sequence>MHASRRRALVFAVNLGSFITILDISIVNVALPTMQAALRIDMAGLQWVVDAYALFLSAFMLSAGPLGDRYGRKRSWLAGVALFTLGSAFCGLADNLPLLLAGRAVQGVAGALLIPGAMSLLTQAFPDPAERARAIGLWASCNAISLIVGPMLGGLLVAHFSWQSIFLINLPVGALALALGAWGIQESAHPEHAAFDPAGQALSVIWLGALTYGLITAGEHGWHAPAALAALAVAAIGLLAFLWVERTVARPILPLGLFRDPGFASTNFASFVMGFGAYSSLFFFSLYLQHVRGLSPLEAGWQLAPQFVATGVVSTVFGRLNPRFGLPRLMIAGYGMVGVAMLGMLSFDAHTPYALSGSLMVLLGLGMGLAVPATSMAVMATVPRERSGMASATMNALRQTGMTIGIALLGALMSSRAVDHLAAALTRLGQADAQAVARVAVTRHVLPAQPDGVAALFAAALADGFHAAMAGAGVASLLAALLLVWATRRARPVLRAAARAN</sequence>
<evidence type="ECO:0000256" key="2">
    <source>
        <dbReference type="ARBA" id="ARBA00008537"/>
    </source>
</evidence>
<keyword evidence="3" id="KW-0813">Transport</keyword>
<evidence type="ECO:0000256" key="5">
    <source>
        <dbReference type="ARBA" id="ARBA00022692"/>
    </source>
</evidence>
<evidence type="ECO:0000313" key="11">
    <source>
        <dbReference type="Proteomes" id="UP000494203"/>
    </source>
</evidence>
<dbReference type="Gene3D" id="1.20.1720.10">
    <property type="entry name" value="Multidrug resistance protein D"/>
    <property type="match status" value="1"/>
</dbReference>
<proteinExistence type="inferred from homology"/>
<dbReference type="Pfam" id="PF07690">
    <property type="entry name" value="MFS_1"/>
    <property type="match status" value="2"/>
</dbReference>
<evidence type="ECO:0000259" key="9">
    <source>
        <dbReference type="PROSITE" id="PS50850"/>
    </source>
</evidence>
<dbReference type="CDD" id="cd17321">
    <property type="entry name" value="MFS_MMR_MDR_like"/>
    <property type="match status" value="1"/>
</dbReference>
<feature type="transmembrane region" description="Helical" evidence="8">
    <location>
        <begin position="104"/>
        <end position="125"/>
    </location>
</feature>
<dbReference type="InterPro" id="IPR036259">
    <property type="entry name" value="MFS_trans_sf"/>
</dbReference>
<reference evidence="10 11" key="1">
    <citation type="submission" date="2020-04" db="EMBL/GenBank/DDBJ databases">
        <authorList>
            <person name="De Canck E."/>
        </authorList>
    </citation>
    <scope>NUCLEOTIDE SEQUENCE [LARGE SCALE GENOMIC DNA]</scope>
    <source>
        <strain evidence="10 11">LMG 26788</strain>
    </source>
</reference>
<evidence type="ECO:0000256" key="7">
    <source>
        <dbReference type="ARBA" id="ARBA00023136"/>
    </source>
</evidence>
<evidence type="ECO:0000256" key="4">
    <source>
        <dbReference type="ARBA" id="ARBA00022475"/>
    </source>
</evidence>
<evidence type="ECO:0000256" key="3">
    <source>
        <dbReference type="ARBA" id="ARBA00022448"/>
    </source>
</evidence>
<keyword evidence="4" id="KW-1003">Cell membrane</keyword>
<evidence type="ECO:0000313" key="10">
    <source>
        <dbReference type="EMBL" id="CAB3850451.1"/>
    </source>
</evidence>
<keyword evidence="11" id="KW-1185">Reference proteome</keyword>
<evidence type="ECO:0000256" key="1">
    <source>
        <dbReference type="ARBA" id="ARBA00004651"/>
    </source>
</evidence>
<organism evidence="10 11">
    <name type="scientific">Achromobacter pulmonis</name>
    <dbReference type="NCBI Taxonomy" id="1389932"/>
    <lineage>
        <taxon>Bacteria</taxon>
        <taxon>Pseudomonadati</taxon>
        <taxon>Pseudomonadota</taxon>
        <taxon>Betaproteobacteria</taxon>
        <taxon>Burkholderiales</taxon>
        <taxon>Alcaligenaceae</taxon>
        <taxon>Achromobacter</taxon>
    </lineage>
</organism>
<feature type="transmembrane region" description="Helical" evidence="8">
    <location>
        <begin position="221"/>
        <end position="244"/>
    </location>
</feature>
<feature type="transmembrane region" description="Helical" evidence="8">
    <location>
        <begin position="9"/>
        <end position="31"/>
    </location>
</feature>
<feature type="transmembrane region" description="Helical" evidence="8">
    <location>
        <begin position="43"/>
        <end position="64"/>
    </location>
</feature>